<protein>
    <submittedName>
        <fullName evidence="1">Uncharacterized protein</fullName>
    </submittedName>
</protein>
<reference evidence="1" key="1">
    <citation type="journal article" date="2020" name="Nature">
        <title>Giant virus diversity and host interactions through global metagenomics.</title>
        <authorList>
            <person name="Schulz F."/>
            <person name="Roux S."/>
            <person name="Paez-Espino D."/>
            <person name="Jungbluth S."/>
            <person name="Walsh D.A."/>
            <person name="Denef V.J."/>
            <person name="McMahon K.D."/>
            <person name="Konstantinidis K.T."/>
            <person name="Eloe-Fadrosh E.A."/>
            <person name="Kyrpides N.C."/>
            <person name="Woyke T."/>
        </authorList>
    </citation>
    <scope>NUCLEOTIDE SEQUENCE</scope>
    <source>
        <strain evidence="1">GVMAG-S-1101164-72</strain>
    </source>
</reference>
<evidence type="ECO:0000313" key="1">
    <source>
        <dbReference type="EMBL" id="QHS81815.1"/>
    </source>
</evidence>
<name>A0A6C0ARB7_9ZZZZ</name>
<dbReference type="EMBL" id="MN740760">
    <property type="protein sequence ID" value="QHS81815.1"/>
    <property type="molecule type" value="Genomic_DNA"/>
</dbReference>
<accession>A0A6C0ARB7</accession>
<proteinExistence type="predicted"/>
<organism evidence="1">
    <name type="scientific">viral metagenome</name>
    <dbReference type="NCBI Taxonomy" id="1070528"/>
    <lineage>
        <taxon>unclassified sequences</taxon>
        <taxon>metagenomes</taxon>
        <taxon>organismal metagenomes</taxon>
    </lineage>
</organism>
<dbReference type="AlphaFoldDB" id="A0A6C0ARB7"/>
<sequence>MPSKIYLSIGVNCGPRIYIKSTLQLTKEKGYKSCPFDLCITSYAALYECLKTDFKYFFDDLHLIPWENAPGDRSLCGKGGYNIMNKYGINFNHEGSTHSHMFNEGKNDDEFYIRNDFQEFRKRYQIRVKNWFDYIEQNDEIILVHGLHKVFKGEGSLQAICDLLKGKYPKKIFRYLEI</sequence>